<proteinExistence type="predicted"/>
<feature type="chain" id="PRO_5011680328" evidence="2">
    <location>
        <begin position="21"/>
        <end position="519"/>
    </location>
</feature>
<gene>
    <name evidence="3" type="ORF">SAMN05192574_104242</name>
</gene>
<reference evidence="4" key="1">
    <citation type="submission" date="2016-10" db="EMBL/GenBank/DDBJ databases">
        <authorList>
            <person name="Varghese N."/>
            <person name="Submissions S."/>
        </authorList>
    </citation>
    <scope>NUCLEOTIDE SEQUENCE [LARGE SCALE GENOMIC DNA]</scope>
    <source>
        <strain evidence="4">Gh-48</strain>
    </source>
</reference>
<dbReference type="OrthoDB" id="1493184at2"/>
<evidence type="ECO:0000313" key="3">
    <source>
        <dbReference type="EMBL" id="SEN81719.1"/>
    </source>
</evidence>
<feature type="region of interest" description="Disordered" evidence="1">
    <location>
        <begin position="22"/>
        <end position="47"/>
    </location>
</feature>
<keyword evidence="2" id="KW-0732">Signal</keyword>
<evidence type="ECO:0000256" key="2">
    <source>
        <dbReference type="SAM" id="SignalP"/>
    </source>
</evidence>
<evidence type="ECO:0000313" key="4">
    <source>
        <dbReference type="Proteomes" id="UP000198942"/>
    </source>
</evidence>
<organism evidence="3 4">
    <name type="scientific">Mucilaginibacter gossypiicola</name>
    <dbReference type="NCBI Taxonomy" id="551995"/>
    <lineage>
        <taxon>Bacteria</taxon>
        <taxon>Pseudomonadati</taxon>
        <taxon>Bacteroidota</taxon>
        <taxon>Sphingobacteriia</taxon>
        <taxon>Sphingobacteriales</taxon>
        <taxon>Sphingobacteriaceae</taxon>
        <taxon>Mucilaginibacter</taxon>
    </lineage>
</organism>
<dbReference type="EMBL" id="FOCL01000004">
    <property type="protein sequence ID" value="SEN81719.1"/>
    <property type="molecule type" value="Genomic_DNA"/>
</dbReference>
<sequence length="519" mass="57694">MRPVLLFLILLCFGRMDTWAQDPDKNNATPDTTAPVTPVATVNPTSPAADDRNYDKIPVTYDMSTGTFDRVLPFDRPFMFYFKGIPANVSYIEIVLIKDNLKPFKKPKPGTYGPNDLDVYAVKLKSDRWERPDGAVGANINECKVRSRWKMLPNTSYSVDIITGIKSTLTSAQKSDLKAKLQASLKVSGLITTLARTGLAGTFDANALINQKNTESRQVLSEAVKDVNPNYDLSGLDPAKATITVQNLLSNFQLMMNATDKLFDMTTAPSYAATHAKIVNLQTALKTTINWGVITKDDAEYKTIVQSLKTINDAIAADDGNKAIFTQKTADIQSKLDNVPNLRDAISKQFIEDVILPNTYIYLRQNDTYVDDFQKNAKLYVNLDVGYAYVGRMDRGLAYSGFNIYFRPIDRSVPLSQYDSFGDWLAVRSSLLIGITLASVEQDNVRKGFIGNKGLMLGYGFKLISFFKINAGTMVNYRYNNNPLLSTDHYHTSLSPFVSFSIDLDAKSLLSGIGDSIFK</sequence>
<protein>
    <submittedName>
        <fullName evidence="3">Uncharacterized protein</fullName>
    </submittedName>
</protein>
<dbReference type="RefSeq" id="WP_143065183.1">
    <property type="nucleotide sequence ID" value="NZ_FOCL01000004.1"/>
</dbReference>
<evidence type="ECO:0000256" key="1">
    <source>
        <dbReference type="SAM" id="MobiDB-lite"/>
    </source>
</evidence>
<feature type="signal peptide" evidence="2">
    <location>
        <begin position="1"/>
        <end position="20"/>
    </location>
</feature>
<name>A0A1H8JM39_9SPHI</name>
<accession>A0A1H8JM39</accession>
<keyword evidence="4" id="KW-1185">Reference proteome</keyword>
<dbReference type="STRING" id="551995.SAMN05192574_104242"/>
<dbReference type="AlphaFoldDB" id="A0A1H8JM39"/>
<dbReference type="Proteomes" id="UP000198942">
    <property type="component" value="Unassembled WGS sequence"/>
</dbReference>
<feature type="compositionally biased region" description="Low complexity" evidence="1">
    <location>
        <begin position="26"/>
        <end position="47"/>
    </location>
</feature>